<evidence type="ECO:0000256" key="1">
    <source>
        <dbReference type="SAM" id="Phobius"/>
    </source>
</evidence>
<reference evidence="2 3" key="1">
    <citation type="submission" date="2020-07" db="EMBL/GenBank/DDBJ databases">
        <title>Halosimplex pelagicum sp. nov. and Halosimplex rubrum sp. nov., isolated from salted brown alga Laminaria, and emended description of the genus Halosimplex.</title>
        <authorList>
            <person name="Cui H."/>
        </authorList>
    </citation>
    <scope>NUCLEOTIDE SEQUENCE [LARGE SCALE GENOMIC DNA]</scope>
    <source>
        <strain evidence="2 3">R27</strain>
    </source>
</reference>
<feature type="transmembrane region" description="Helical" evidence="1">
    <location>
        <begin position="6"/>
        <end position="26"/>
    </location>
</feature>
<evidence type="ECO:0000313" key="3">
    <source>
        <dbReference type="Proteomes" id="UP000509667"/>
    </source>
</evidence>
<keyword evidence="1" id="KW-0472">Membrane</keyword>
<dbReference type="RefSeq" id="WP_179908577.1">
    <property type="nucleotide sequence ID" value="NZ_CP058910.1"/>
</dbReference>
<gene>
    <name evidence="2" type="ORF">HZS55_16000</name>
</gene>
<organism evidence="2 3">
    <name type="scientific">Halosimplex rubrum</name>
    <dbReference type="NCBI Taxonomy" id="869889"/>
    <lineage>
        <taxon>Archaea</taxon>
        <taxon>Methanobacteriati</taxon>
        <taxon>Methanobacteriota</taxon>
        <taxon>Stenosarchaea group</taxon>
        <taxon>Halobacteria</taxon>
        <taxon>Halobacteriales</taxon>
        <taxon>Haloarculaceae</taxon>
        <taxon>Halosimplex</taxon>
    </lineage>
</organism>
<feature type="transmembrane region" description="Helical" evidence="1">
    <location>
        <begin position="140"/>
        <end position="158"/>
    </location>
</feature>
<accession>A0A7D5P6Q5</accession>
<dbReference type="GeneID" id="56079397"/>
<keyword evidence="1" id="KW-1133">Transmembrane helix</keyword>
<dbReference type="EMBL" id="CP058910">
    <property type="protein sequence ID" value="QLH78698.1"/>
    <property type="molecule type" value="Genomic_DNA"/>
</dbReference>
<sequence length="159" mass="18204">MSGEPVVAVGLFIDAIGALAVVVPDFNQTFQYRIRSITPFARRYHRAMLSFYEKGGQTEDEEVLKKKLGTLWPILQEKQSNLSDIYFNEVERVYWDDEGMDLSTHTLLIVEGKEGEELLPVGLGHIGDSVQEYMEERYRFWGWILLASGFLIQLIGTLL</sequence>
<evidence type="ECO:0000313" key="2">
    <source>
        <dbReference type="EMBL" id="QLH78698.1"/>
    </source>
</evidence>
<name>A0A7D5P6Q5_9EURY</name>
<keyword evidence="3" id="KW-1185">Reference proteome</keyword>
<keyword evidence="1" id="KW-0812">Transmembrane</keyword>
<protein>
    <submittedName>
        <fullName evidence="2">Uncharacterized protein</fullName>
    </submittedName>
</protein>
<dbReference type="KEGG" id="hrr:HZS55_16000"/>
<dbReference type="AlphaFoldDB" id="A0A7D5P6Q5"/>
<proteinExistence type="predicted"/>
<dbReference type="Proteomes" id="UP000509667">
    <property type="component" value="Chromosome"/>
</dbReference>